<evidence type="ECO:0000256" key="1">
    <source>
        <dbReference type="ARBA" id="ARBA00022676"/>
    </source>
</evidence>
<sequence>MVSSGLALVRIVHHILRGTDLVHLNTASRGSTYRNLIIGLVATACRTPYVIHLHGGGYREFMASASRPVRRLVRQYFTGAAEVVALTPSWGQYLITEFGLPVDRLRTIPNGTDAPDGELLSSAQDQCPIFVFVGRLTEPKGVPVLIQAFAGLDATIGAGLLLVGGGTDRQTEAALASAPAGVEVIGWVDHERAMTLMARARAVVLPSRSENMPLTVLEAMSVGTAVVASRVGGIPEILEDGVEGLLVDPGAPDQLRDALQLLGRNPERAHDLGARGRRRWSREYDSAVMAGRLVECWRQVGA</sequence>
<evidence type="ECO:0000256" key="2">
    <source>
        <dbReference type="ARBA" id="ARBA00022679"/>
    </source>
</evidence>
<keyword evidence="1" id="KW-0328">Glycosyltransferase</keyword>
<dbReference type="Pfam" id="PF13579">
    <property type="entry name" value="Glyco_trans_4_4"/>
    <property type="match status" value="1"/>
</dbReference>
<proteinExistence type="predicted"/>
<dbReference type="InterPro" id="IPR028098">
    <property type="entry name" value="Glyco_trans_4-like_N"/>
</dbReference>
<organism evidence="5 6">
    <name type="scientific">Kocuria rosea subsp. polaris</name>
    <dbReference type="NCBI Taxonomy" id="136273"/>
    <lineage>
        <taxon>Bacteria</taxon>
        <taxon>Bacillati</taxon>
        <taxon>Actinomycetota</taxon>
        <taxon>Actinomycetes</taxon>
        <taxon>Micrococcales</taxon>
        <taxon>Micrococcaceae</taxon>
        <taxon>Kocuria</taxon>
    </lineage>
</organism>
<name>A0A0A6VR87_KOCRO</name>
<dbReference type="Proteomes" id="UP000030466">
    <property type="component" value="Unassembled WGS sequence"/>
</dbReference>
<evidence type="ECO:0000313" key="5">
    <source>
        <dbReference type="EMBL" id="KHD97530.1"/>
    </source>
</evidence>
<accession>A0A0A6VR87</accession>
<feature type="domain" description="Glycosyltransferase subfamily 4-like N-terminal" evidence="4">
    <location>
        <begin position="16"/>
        <end position="111"/>
    </location>
</feature>
<protein>
    <submittedName>
        <fullName evidence="5">Uncharacterized protein</fullName>
    </submittedName>
</protein>
<dbReference type="InterPro" id="IPR001296">
    <property type="entry name" value="Glyco_trans_1"/>
</dbReference>
<keyword evidence="2" id="KW-0808">Transferase</keyword>
<feature type="domain" description="Glycosyl transferase family 1" evidence="3">
    <location>
        <begin position="126"/>
        <end position="279"/>
    </location>
</feature>
<reference evidence="5 6" key="1">
    <citation type="journal article" date="2003" name="Int. J. Syst. Evol. Microbiol.">
        <title>Kocuria polaris sp. nov., an orange-pigmented psychrophilic bacterium isolated from an Antarctic cyanobacterial mat sample.</title>
        <authorList>
            <person name="Reddy G.S."/>
            <person name="Prakash J.S."/>
            <person name="Prabahar V."/>
            <person name="Matsumoto G.I."/>
            <person name="Stackebrandt E."/>
            <person name="Shivaji S."/>
        </authorList>
    </citation>
    <scope>NUCLEOTIDE SEQUENCE [LARGE SCALE GENOMIC DNA]</scope>
    <source>
        <strain evidence="5 6">CMS 76or</strain>
    </source>
</reference>
<dbReference type="AlphaFoldDB" id="A0A0A6VR87"/>
<evidence type="ECO:0000259" key="4">
    <source>
        <dbReference type="Pfam" id="PF13579"/>
    </source>
</evidence>
<dbReference type="EMBL" id="JSUH01000007">
    <property type="protein sequence ID" value="KHD97530.1"/>
    <property type="molecule type" value="Genomic_DNA"/>
</dbReference>
<gene>
    <name evidence="5" type="ORF">GY22_09365</name>
</gene>
<dbReference type="CDD" id="cd03801">
    <property type="entry name" value="GT4_PimA-like"/>
    <property type="match status" value="1"/>
</dbReference>
<keyword evidence="6" id="KW-1185">Reference proteome</keyword>
<dbReference type="SUPFAM" id="SSF53756">
    <property type="entry name" value="UDP-Glycosyltransferase/glycogen phosphorylase"/>
    <property type="match status" value="1"/>
</dbReference>
<evidence type="ECO:0000259" key="3">
    <source>
        <dbReference type="Pfam" id="PF00534"/>
    </source>
</evidence>
<dbReference type="PANTHER" id="PTHR12526:SF636">
    <property type="entry name" value="BLL3647 PROTEIN"/>
    <property type="match status" value="1"/>
</dbReference>
<dbReference type="PANTHER" id="PTHR12526">
    <property type="entry name" value="GLYCOSYLTRANSFERASE"/>
    <property type="match status" value="1"/>
</dbReference>
<dbReference type="GO" id="GO:0016757">
    <property type="term" value="F:glycosyltransferase activity"/>
    <property type="evidence" value="ECO:0007669"/>
    <property type="project" value="UniProtKB-KW"/>
</dbReference>
<comment type="caution">
    <text evidence="5">The sequence shown here is derived from an EMBL/GenBank/DDBJ whole genome shotgun (WGS) entry which is preliminary data.</text>
</comment>
<evidence type="ECO:0000313" key="6">
    <source>
        <dbReference type="Proteomes" id="UP000030466"/>
    </source>
</evidence>
<dbReference type="Gene3D" id="3.40.50.2000">
    <property type="entry name" value="Glycogen Phosphorylase B"/>
    <property type="match status" value="2"/>
</dbReference>
<dbReference type="Pfam" id="PF00534">
    <property type="entry name" value="Glycos_transf_1"/>
    <property type="match status" value="1"/>
</dbReference>